<keyword evidence="2" id="KW-0547">Nucleotide-binding</keyword>
<feature type="binding site" evidence="2">
    <location>
        <begin position="7"/>
        <end position="20"/>
    </location>
    <ligand>
        <name>ATP</name>
        <dbReference type="ChEBI" id="CHEBI:30616"/>
    </ligand>
</feature>
<feature type="binding site" evidence="2">
    <location>
        <position position="182"/>
    </location>
    <ligand>
        <name>ATP</name>
        <dbReference type="ChEBI" id="CHEBI:30616"/>
    </ligand>
</feature>
<evidence type="ECO:0000256" key="1">
    <source>
        <dbReference type="ARBA" id="ARBA00022694"/>
    </source>
</evidence>
<keyword evidence="2" id="KW-0820">tRNA-binding</keyword>
<sequence length="452" mass="51317">MKTIAIITEYNPMHLGHLYQIEYVKNKFGDDCRIILVMSGNFVQRGEPALYSKYERAEDAVKSGASMVIELPVSFASASAKEFANAAVKLISSLGVVDTIVAGAEDAELISSNKFFDKVNEILHDEPADFQELLRSYLDKGKNFAEARSLSLADLLGKDHYANDGSLNLDKDVIQNLLKKSNNILALEYSLAIKAENTIRKSQGSRQLKLHLSPRKGADENSLETVDDFSLSASAIRNILLETNTDDHRKSVRFLKFENYLNPVVLSRVIEPKYRQYDSYVQTFLARVLTTSVDELISYRDFSTDLANRIKNISETYLFSASQTNAESNEIFRDNLFQEISNKYFVETRVKRAALSLLLGIKENDWQDIKSDGPAFINVLAVDKNGRYLMKLMRKLSTLPITVKNSDLLERLNNDLKTSKIQQQLNLNADALYKLFCQKEDEGIYKEYIYIK</sequence>
<dbReference type="Proteomes" id="UP000237947">
    <property type="component" value="Chromosome"/>
</dbReference>
<comment type="similarity">
    <text evidence="2">Belongs to the TmcAL family.</text>
</comment>
<feature type="binding site" evidence="2">
    <location>
        <position position="103"/>
    </location>
    <ligand>
        <name>ATP</name>
        <dbReference type="ChEBI" id="CHEBI:30616"/>
    </ligand>
</feature>
<organism evidence="3 4">
    <name type="scientific">Fastidiosipila sanguinis</name>
    <dbReference type="NCBI Taxonomy" id="236753"/>
    <lineage>
        <taxon>Bacteria</taxon>
        <taxon>Bacillati</taxon>
        <taxon>Bacillota</taxon>
        <taxon>Clostridia</taxon>
        <taxon>Eubacteriales</taxon>
        <taxon>Oscillospiraceae</taxon>
        <taxon>Fastidiosipila</taxon>
    </lineage>
</organism>
<comment type="function">
    <text evidence="2">Catalyzes the formation of N(4)-acetylcytidine (ac(4)C) at the wobble position of elongator tRNA(Met), using acetate and ATP as substrates. First activates an acetate ion to form acetyladenylate (Ac-AMP) and then transfers the acetyl group to tRNA to form ac(4)C34.</text>
</comment>
<keyword evidence="2" id="KW-0963">Cytoplasm</keyword>
<dbReference type="InterPro" id="IPR008513">
    <property type="entry name" value="tRNA(Met)_cyd_acetate_ligase"/>
</dbReference>
<dbReference type="GO" id="GO:0000049">
    <property type="term" value="F:tRNA binding"/>
    <property type="evidence" value="ECO:0007669"/>
    <property type="project" value="UniProtKB-KW"/>
</dbReference>
<dbReference type="OrthoDB" id="9769796at2"/>
<dbReference type="EMBL" id="CP027226">
    <property type="protein sequence ID" value="AVM42504.1"/>
    <property type="molecule type" value="Genomic_DNA"/>
</dbReference>
<keyword evidence="2" id="KW-0436">Ligase</keyword>
<dbReference type="SUPFAM" id="SSF52374">
    <property type="entry name" value="Nucleotidylyl transferase"/>
    <property type="match status" value="1"/>
</dbReference>
<keyword evidence="2" id="KW-0694">RNA-binding</keyword>
<dbReference type="EC" id="6.3.4.-" evidence="2"/>
<proteinExistence type="inferred from homology"/>
<dbReference type="HAMAP" id="MF_01539">
    <property type="entry name" value="TmcAL"/>
    <property type="match status" value="1"/>
</dbReference>
<evidence type="ECO:0000313" key="4">
    <source>
        <dbReference type="Proteomes" id="UP000237947"/>
    </source>
</evidence>
<accession>A0A2S0KNB9</accession>
<evidence type="ECO:0000313" key="3">
    <source>
        <dbReference type="EMBL" id="AVM42504.1"/>
    </source>
</evidence>
<comment type="catalytic activity">
    <reaction evidence="2">
        <text>cytidine(34) in elongator tRNA(Met) + acetate + ATP = N(4)-acetylcytidine(34) in elongator tRNA(Met) + AMP + diphosphate</text>
        <dbReference type="Rhea" id="RHEA:58144"/>
        <dbReference type="Rhea" id="RHEA-COMP:10693"/>
        <dbReference type="Rhea" id="RHEA-COMP:10694"/>
        <dbReference type="ChEBI" id="CHEBI:30089"/>
        <dbReference type="ChEBI" id="CHEBI:30616"/>
        <dbReference type="ChEBI" id="CHEBI:33019"/>
        <dbReference type="ChEBI" id="CHEBI:74900"/>
        <dbReference type="ChEBI" id="CHEBI:82748"/>
        <dbReference type="ChEBI" id="CHEBI:456215"/>
    </reaction>
</comment>
<gene>
    <name evidence="2" type="primary">tmcAL</name>
    <name evidence="3" type="ORF">C5Q98_04405</name>
</gene>
<dbReference type="Pfam" id="PF05636">
    <property type="entry name" value="HIGH_NTase1"/>
    <property type="match status" value="1"/>
</dbReference>
<dbReference type="PANTHER" id="PTHR37825">
    <property type="entry name" value="TRNA(MET) CYTIDINE ACETATE LIGASE"/>
    <property type="match status" value="1"/>
</dbReference>
<reference evidence="4" key="1">
    <citation type="submission" date="2018-02" db="EMBL/GenBank/DDBJ databases">
        <authorList>
            <person name="Holder M.E."/>
            <person name="Ajami N.J."/>
            <person name="Petrosino J.F."/>
        </authorList>
    </citation>
    <scope>NUCLEOTIDE SEQUENCE [LARGE SCALE GENOMIC DNA]</scope>
    <source>
        <strain evidence="4">CCUG 47711</strain>
    </source>
</reference>
<dbReference type="GO" id="GO:0006400">
    <property type="term" value="P:tRNA modification"/>
    <property type="evidence" value="ECO:0007669"/>
    <property type="project" value="UniProtKB-UniRule"/>
</dbReference>
<dbReference type="GO" id="GO:0005524">
    <property type="term" value="F:ATP binding"/>
    <property type="evidence" value="ECO:0007669"/>
    <property type="project" value="UniProtKB-KW"/>
</dbReference>
<evidence type="ECO:0000256" key="2">
    <source>
        <dbReference type="HAMAP-Rule" id="MF_01539"/>
    </source>
</evidence>
<keyword evidence="1 2" id="KW-0819">tRNA processing</keyword>
<dbReference type="RefSeq" id="WP_106012462.1">
    <property type="nucleotide sequence ID" value="NZ_CP027226.1"/>
</dbReference>
<name>A0A2S0KNB9_9FIRM</name>
<keyword evidence="4" id="KW-1185">Reference proteome</keyword>
<dbReference type="Gene3D" id="3.40.50.620">
    <property type="entry name" value="HUPs"/>
    <property type="match status" value="1"/>
</dbReference>
<dbReference type="InterPro" id="IPR014729">
    <property type="entry name" value="Rossmann-like_a/b/a_fold"/>
</dbReference>
<comment type="subcellular location">
    <subcellularLocation>
        <location evidence="2">Cytoplasm</location>
    </subcellularLocation>
</comment>
<dbReference type="PANTHER" id="PTHR37825:SF1">
    <property type="entry name" value="TRNA(MET) CYTIDINE ACETATE LIGASE"/>
    <property type="match status" value="1"/>
</dbReference>
<keyword evidence="2" id="KW-0067">ATP-binding</keyword>
<dbReference type="GO" id="GO:0005737">
    <property type="term" value="C:cytoplasm"/>
    <property type="evidence" value="ECO:0007669"/>
    <property type="project" value="UniProtKB-SubCell"/>
</dbReference>
<protein>
    <recommendedName>
        <fullName evidence="2">tRNA(Met) cytidine acetate ligase</fullName>
        <ecNumber evidence="2">6.3.4.-</ecNumber>
    </recommendedName>
</protein>
<dbReference type="GO" id="GO:0016879">
    <property type="term" value="F:ligase activity, forming carbon-nitrogen bonds"/>
    <property type="evidence" value="ECO:0007669"/>
    <property type="project" value="UniProtKB-UniRule"/>
</dbReference>
<comment type="caution">
    <text evidence="2">Lacks conserved residue(s) required for the propagation of feature annotation.</text>
</comment>
<dbReference type="KEGG" id="fsa:C5Q98_04405"/>
<dbReference type="AlphaFoldDB" id="A0A2S0KNB9"/>
<feature type="binding site" evidence="2">
    <location>
        <position position="215"/>
    </location>
    <ligand>
        <name>ATP</name>
        <dbReference type="ChEBI" id="CHEBI:30616"/>
    </ligand>
</feature>